<dbReference type="Proteomes" id="UP001165369">
    <property type="component" value="Unassembled WGS sequence"/>
</dbReference>
<organism evidence="2 3">
    <name type="scientific">Halomonas gemina</name>
    <dbReference type="NCBI Taxonomy" id="2945105"/>
    <lineage>
        <taxon>Bacteria</taxon>
        <taxon>Pseudomonadati</taxon>
        <taxon>Pseudomonadota</taxon>
        <taxon>Gammaproteobacteria</taxon>
        <taxon>Oceanospirillales</taxon>
        <taxon>Halomonadaceae</taxon>
        <taxon>Halomonas</taxon>
    </lineage>
</organism>
<feature type="transmembrane region" description="Helical" evidence="1">
    <location>
        <begin position="28"/>
        <end position="46"/>
    </location>
</feature>
<evidence type="ECO:0000313" key="2">
    <source>
        <dbReference type="EMBL" id="MCL7941885.1"/>
    </source>
</evidence>
<evidence type="ECO:0000313" key="3">
    <source>
        <dbReference type="Proteomes" id="UP001165369"/>
    </source>
</evidence>
<keyword evidence="1" id="KW-0812">Transmembrane</keyword>
<name>A0ABT0T676_9GAMM</name>
<comment type="caution">
    <text evidence="2">The sequence shown here is derived from an EMBL/GenBank/DDBJ whole genome shotgun (WGS) entry which is preliminary data.</text>
</comment>
<keyword evidence="3" id="KW-1185">Reference proteome</keyword>
<keyword evidence="1" id="KW-0472">Membrane</keyword>
<sequence length="51" mass="5505">MTVRTLAIALLILGALLPIIGWWTSSPVAFVGPALLLLGVLLLWTGRRHGR</sequence>
<evidence type="ECO:0000256" key="1">
    <source>
        <dbReference type="SAM" id="Phobius"/>
    </source>
</evidence>
<gene>
    <name evidence="2" type="ORF">M8009_16460</name>
</gene>
<dbReference type="EMBL" id="JAMJPK010000008">
    <property type="protein sequence ID" value="MCL7941885.1"/>
    <property type="molecule type" value="Genomic_DNA"/>
</dbReference>
<dbReference type="RefSeq" id="WP_250063212.1">
    <property type="nucleotide sequence ID" value="NZ_JAMJPK010000008.1"/>
</dbReference>
<protein>
    <submittedName>
        <fullName evidence="2">Uncharacterized protein</fullName>
    </submittedName>
</protein>
<reference evidence="2" key="1">
    <citation type="submission" date="2022-05" db="EMBL/GenBank/DDBJ databases">
        <title>Halomonas geminus sp. nov. and Halomonas llamarensis sp. nov. isolated from high-altitude salars of the Atacama Desert.</title>
        <authorList>
            <person name="Hintersatz C."/>
            <person name="Rojas L.A."/>
            <person name="Wei T.-S."/>
            <person name="Kutschke S."/>
            <person name="Lehmann F."/>
            <person name="Jain R."/>
            <person name="Pollmann K."/>
        </authorList>
    </citation>
    <scope>NUCLEOTIDE SEQUENCE</scope>
    <source>
        <strain evidence="2">ATCH28</strain>
    </source>
</reference>
<accession>A0ABT0T676</accession>
<proteinExistence type="predicted"/>
<keyword evidence="1" id="KW-1133">Transmembrane helix</keyword>